<organism evidence="2 3">
    <name type="scientific">Halogeometricum borinquense (strain ATCC 700274 / DSM 11551 / JCM 10706 / KCTC 4070 / PR3)</name>
    <dbReference type="NCBI Taxonomy" id="469382"/>
    <lineage>
        <taxon>Archaea</taxon>
        <taxon>Methanobacteriati</taxon>
        <taxon>Methanobacteriota</taxon>
        <taxon>Stenosarchaea group</taxon>
        <taxon>Halobacteria</taxon>
        <taxon>Halobacteriales</taxon>
        <taxon>Haloferacaceae</taxon>
        <taxon>Halogeometricum</taxon>
    </lineage>
</organism>
<dbReference type="KEGG" id="hbo:Hbor_00910"/>
<name>E4NRM7_HALBP</name>
<dbReference type="HOGENOM" id="CLU_2765903_0_0_2"/>
<proteinExistence type="predicted"/>
<evidence type="ECO:0000259" key="1">
    <source>
        <dbReference type="PROSITE" id="PS51385"/>
    </source>
</evidence>
<dbReference type="EMBL" id="CP001690">
    <property type="protein sequence ID" value="ADQ65703.1"/>
    <property type="molecule type" value="Genomic_DNA"/>
</dbReference>
<dbReference type="InterPro" id="IPR004443">
    <property type="entry name" value="YjeF_N_dom"/>
</dbReference>
<reference evidence="2 3" key="1">
    <citation type="journal article" date="2009" name="Stand. Genomic Sci.">
        <title>Complete genome sequence of Halogeometricum borinquense type strain (PR3).</title>
        <authorList>
            <person name="Malfatti S."/>
            <person name="Tindall B.J."/>
            <person name="Schneider S."/>
            <person name="Fahnrich R."/>
            <person name="Lapidus A."/>
            <person name="Labuttii K."/>
            <person name="Copeland A."/>
            <person name="Glavina Del Rio T."/>
            <person name="Nolan M."/>
            <person name="Chen F."/>
            <person name="Lucas S."/>
            <person name="Tice H."/>
            <person name="Cheng J.F."/>
            <person name="Bruce D."/>
            <person name="Goodwin L."/>
            <person name="Pitluck S."/>
            <person name="Anderson I."/>
            <person name="Pati A."/>
            <person name="Ivanova N."/>
            <person name="Mavromatis K."/>
            <person name="Chen A."/>
            <person name="Palaniappan K."/>
            <person name="D'haeseleer P."/>
            <person name="Goker M."/>
            <person name="Bristow J."/>
            <person name="Eisen J.A."/>
            <person name="Markowitz V."/>
            <person name="Hugenholtz P."/>
            <person name="Kyrpides N.C."/>
            <person name="Klenk H.P."/>
            <person name="Chain P."/>
        </authorList>
    </citation>
    <scope>NUCLEOTIDE SEQUENCE [LARGE SCALE GENOMIC DNA]</scope>
    <source>
        <strain evidence="3">ATCC 700274 / DSM 11551 / JCM 10706 / KCTC 4070 / PR3</strain>
    </source>
</reference>
<dbReference type="AlphaFoldDB" id="E4NRM7"/>
<sequence length="69" mass="7251">MNATTGETSNVAATATQVLTLALPKTGLQGVSELLLADIGIPRGVYRRLGLSYDPPFDGADRVHVRAVD</sequence>
<feature type="domain" description="YjeF N-terminal" evidence="1">
    <location>
        <begin position="1"/>
        <end position="47"/>
    </location>
</feature>
<dbReference type="GeneID" id="71765803"/>
<dbReference type="PROSITE" id="PS51385">
    <property type="entry name" value="YJEF_N"/>
    <property type="match status" value="1"/>
</dbReference>
<dbReference type="SUPFAM" id="SSF64153">
    <property type="entry name" value="YjeF N-terminal domain-like"/>
    <property type="match status" value="1"/>
</dbReference>
<dbReference type="Gene3D" id="3.40.50.10260">
    <property type="entry name" value="YjeF N-terminal domain"/>
    <property type="match status" value="1"/>
</dbReference>
<evidence type="ECO:0000313" key="2">
    <source>
        <dbReference type="EMBL" id="ADQ65703.1"/>
    </source>
</evidence>
<dbReference type="RefSeq" id="WP_013440394.1">
    <property type="nucleotide sequence ID" value="NC_014729.1"/>
</dbReference>
<protein>
    <recommendedName>
        <fullName evidence="1">YjeF N-terminal domain-containing protein</fullName>
    </recommendedName>
</protein>
<accession>E4NRM7</accession>
<dbReference type="InterPro" id="IPR036652">
    <property type="entry name" value="YjeF_N_dom_sf"/>
</dbReference>
<evidence type="ECO:0000313" key="3">
    <source>
        <dbReference type="Proteomes" id="UP000006663"/>
    </source>
</evidence>
<keyword evidence="3" id="KW-1185">Reference proteome</keyword>
<dbReference type="Proteomes" id="UP000006663">
    <property type="component" value="Chromosome"/>
</dbReference>
<gene>
    <name evidence="2" type="ordered locus">Hbor_00910</name>
</gene>